<dbReference type="RefSeq" id="WP_169497981.1">
    <property type="nucleotide sequence ID" value="NZ_JABBFZ010000006.1"/>
</dbReference>
<proteinExistence type="predicted"/>
<protein>
    <submittedName>
        <fullName evidence="2">DUF488 domain-containing protein</fullName>
    </submittedName>
</protein>
<reference evidence="2 3" key="1">
    <citation type="submission" date="2020-04" db="EMBL/GenBank/DDBJ databases">
        <title>Paraburkholderia sp. G-4-1-8 isolated from soil.</title>
        <authorList>
            <person name="Dahal R.H."/>
        </authorList>
    </citation>
    <scope>NUCLEOTIDE SEQUENCE [LARGE SCALE GENOMIC DNA]</scope>
    <source>
        <strain evidence="2 3">G-4-1-8</strain>
    </source>
</reference>
<organism evidence="2 3">
    <name type="scientific">Paraburkholderia antibiotica</name>
    <dbReference type="NCBI Taxonomy" id="2728839"/>
    <lineage>
        <taxon>Bacteria</taxon>
        <taxon>Pseudomonadati</taxon>
        <taxon>Pseudomonadota</taxon>
        <taxon>Betaproteobacteria</taxon>
        <taxon>Burkholderiales</taxon>
        <taxon>Burkholderiaceae</taxon>
        <taxon>Paraburkholderia</taxon>
    </lineage>
</organism>
<feature type="compositionally biased region" description="Polar residues" evidence="1">
    <location>
        <begin position="158"/>
        <end position="170"/>
    </location>
</feature>
<evidence type="ECO:0000313" key="2">
    <source>
        <dbReference type="EMBL" id="NML31712.1"/>
    </source>
</evidence>
<sequence length="180" mass="20511">MKRAFYTIGHSTRSLQDFVALLKGEQIAMLVDVRSIPRSRTNPQFNCDTLPASLAPEHIDYVHLAALGGRRSKRKDDTPSPNGYWTHPAFRNYADYAMSDAFREGFAQLLTLGQRQRCAIMCSEAVWWRCHRRIITDYLLMHRETVLHILDAHHTNPATMTPGAQPQSDGTLIYPAQQET</sequence>
<dbReference type="InterPro" id="IPR007438">
    <property type="entry name" value="DUF488"/>
</dbReference>
<dbReference type="InterPro" id="IPR014519">
    <property type="entry name" value="UCP024492"/>
</dbReference>
<dbReference type="PANTHER" id="PTHR39337">
    <property type="entry name" value="BLR5642 PROTEIN"/>
    <property type="match status" value="1"/>
</dbReference>
<dbReference type="PANTHER" id="PTHR39337:SF1">
    <property type="entry name" value="BLR5642 PROTEIN"/>
    <property type="match status" value="1"/>
</dbReference>
<gene>
    <name evidence="2" type="ORF">HHL14_12800</name>
</gene>
<dbReference type="EMBL" id="JABBFZ010000006">
    <property type="protein sequence ID" value="NML31712.1"/>
    <property type="molecule type" value="Genomic_DNA"/>
</dbReference>
<dbReference type="AlphaFoldDB" id="A0A7X9X5A2"/>
<feature type="region of interest" description="Disordered" evidence="1">
    <location>
        <begin position="158"/>
        <end position="180"/>
    </location>
</feature>
<comment type="caution">
    <text evidence="2">The sequence shown here is derived from an EMBL/GenBank/DDBJ whole genome shotgun (WGS) entry which is preliminary data.</text>
</comment>
<keyword evidence="3" id="KW-1185">Reference proteome</keyword>
<dbReference type="Proteomes" id="UP000583127">
    <property type="component" value="Unassembled WGS sequence"/>
</dbReference>
<dbReference type="PIRSF" id="PIRSF024492">
    <property type="entry name" value="UCP024492"/>
    <property type="match status" value="1"/>
</dbReference>
<evidence type="ECO:0000313" key="3">
    <source>
        <dbReference type="Proteomes" id="UP000583127"/>
    </source>
</evidence>
<name>A0A7X9X5A2_9BURK</name>
<evidence type="ECO:0000256" key="1">
    <source>
        <dbReference type="SAM" id="MobiDB-lite"/>
    </source>
</evidence>
<dbReference type="Pfam" id="PF04343">
    <property type="entry name" value="DUF488"/>
    <property type="match status" value="1"/>
</dbReference>
<accession>A0A7X9X5A2</accession>